<dbReference type="Proteomes" id="UP000004080">
    <property type="component" value="Unassembled WGS sequence"/>
</dbReference>
<keyword evidence="1" id="KW-1133">Transmembrane helix</keyword>
<dbReference type="eggNOG" id="COG4836">
    <property type="taxonomic scope" value="Bacteria"/>
</dbReference>
<organism evidence="2 3">
    <name type="scientific">Fictibacillus macauensis ZFHKF-1</name>
    <dbReference type="NCBI Taxonomy" id="1196324"/>
    <lineage>
        <taxon>Bacteria</taxon>
        <taxon>Bacillati</taxon>
        <taxon>Bacillota</taxon>
        <taxon>Bacilli</taxon>
        <taxon>Bacillales</taxon>
        <taxon>Fictibacillaceae</taxon>
        <taxon>Fictibacillus</taxon>
    </lineage>
</organism>
<proteinExistence type="predicted"/>
<name>I8UAN0_9BACL</name>
<dbReference type="InterPro" id="IPR009526">
    <property type="entry name" value="DUF1146"/>
</dbReference>
<feature type="transmembrane region" description="Helical" evidence="1">
    <location>
        <begin position="44"/>
        <end position="67"/>
    </location>
</feature>
<dbReference type="AlphaFoldDB" id="I8UAN0"/>
<evidence type="ECO:0008006" key="4">
    <source>
        <dbReference type="Google" id="ProtNLM"/>
    </source>
</evidence>
<accession>I8UAN0</accession>
<dbReference type="PATRIC" id="fig|1196324.3.peg.3586"/>
<dbReference type="EMBL" id="AKKV01000042">
    <property type="protein sequence ID" value="EIT83868.1"/>
    <property type="molecule type" value="Genomic_DNA"/>
</dbReference>
<sequence>MFQFEGQEALLNLFVYLLFLGMTWWALLAVRFDTFIKKGKVIQARILFILVTIAIASLVSNFFLSYLKYSTQLKYLF</sequence>
<evidence type="ECO:0000313" key="2">
    <source>
        <dbReference type="EMBL" id="EIT83868.1"/>
    </source>
</evidence>
<keyword evidence="1" id="KW-0472">Membrane</keyword>
<protein>
    <recommendedName>
        <fullName evidence="4">DUF1146 domain-containing protein</fullName>
    </recommendedName>
</protein>
<evidence type="ECO:0000313" key="3">
    <source>
        <dbReference type="Proteomes" id="UP000004080"/>
    </source>
</evidence>
<dbReference type="NCBIfam" id="TIGR02327">
    <property type="entry name" value="int_mem_ywzB"/>
    <property type="match status" value="1"/>
</dbReference>
<comment type="caution">
    <text evidence="2">The sequence shown here is derived from an EMBL/GenBank/DDBJ whole genome shotgun (WGS) entry which is preliminary data.</text>
</comment>
<dbReference type="STRING" id="1196324.A374_17574"/>
<feature type="transmembrane region" description="Helical" evidence="1">
    <location>
        <begin position="13"/>
        <end position="32"/>
    </location>
</feature>
<reference evidence="2 3" key="1">
    <citation type="journal article" date="2012" name="J. Bacteriol.">
        <title>Genome of Bacillus macauensis ZFHKF-1, a Long-Chain-Forming Bacterium.</title>
        <authorList>
            <person name="Cai L."/>
            <person name="Zhang T."/>
        </authorList>
    </citation>
    <scope>NUCLEOTIDE SEQUENCE [LARGE SCALE GENOMIC DNA]</scope>
    <source>
        <strain evidence="2 3">ZFHKF-1</strain>
    </source>
</reference>
<keyword evidence="1" id="KW-0812">Transmembrane</keyword>
<gene>
    <name evidence="2" type="ORF">A374_17574</name>
</gene>
<keyword evidence="3" id="KW-1185">Reference proteome</keyword>
<evidence type="ECO:0000256" key="1">
    <source>
        <dbReference type="SAM" id="Phobius"/>
    </source>
</evidence>
<dbReference type="Pfam" id="PF06612">
    <property type="entry name" value="DUF1146"/>
    <property type="match status" value="1"/>
</dbReference>